<keyword evidence="3" id="KW-0645">Protease</keyword>
<evidence type="ECO:0000313" key="10">
    <source>
        <dbReference type="Proteomes" id="UP000261480"/>
    </source>
</evidence>
<dbReference type="GO" id="GO:0004843">
    <property type="term" value="F:cysteine-type deubiquitinase activity"/>
    <property type="evidence" value="ECO:0007669"/>
    <property type="project" value="UniProtKB-EC"/>
</dbReference>
<dbReference type="SUPFAM" id="SSF54001">
    <property type="entry name" value="Cysteine proteinases"/>
    <property type="match status" value="1"/>
</dbReference>
<feature type="domain" description="OTU" evidence="8">
    <location>
        <begin position="21"/>
        <end position="142"/>
    </location>
</feature>
<evidence type="ECO:0000256" key="2">
    <source>
        <dbReference type="ARBA" id="ARBA00012759"/>
    </source>
</evidence>
<dbReference type="InterPro" id="IPR003323">
    <property type="entry name" value="OTU_dom"/>
</dbReference>
<dbReference type="GO" id="GO:0006508">
    <property type="term" value="P:proteolysis"/>
    <property type="evidence" value="ECO:0007669"/>
    <property type="project" value="UniProtKB-KW"/>
</dbReference>
<keyword evidence="4" id="KW-0833">Ubl conjugation pathway</keyword>
<evidence type="ECO:0000256" key="5">
    <source>
        <dbReference type="ARBA" id="ARBA00022807"/>
    </source>
</evidence>
<reference evidence="9" key="1">
    <citation type="submission" date="2025-08" db="UniProtKB">
        <authorList>
            <consortium name="Ensembl"/>
        </authorList>
    </citation>
    <scope>IDENTIFICATION</scope>
</reference>
<reference evidence="9" key="2">
    <citation type="submission" date="2025-09" db="UniProtKB">
        <authorList>
            <consortium name="Ensembl"/>
        </authorList>
    </citation>
    <scope>IDENTIFICATION</scope>
</reference>
<dbReference type="AlphaFoldDB" id="A0A3B3XMM7"/>
<dbReference type="GO" id="GO:0061578">
    <property type="term" value="F:K63-linked deubiquitinase activity"/>
    <property type="evidence" value="ECO:0007669"/>
    <property type="project" value="TreeGrafter"/>
</dbReference>
<organism evidence="9 10">
    <name type="scientific">Poecilia mexicana</name>
    <dbReference type="NCBI Taxonomy" id="48701"/>
    <lineage>
        <taxon>Eukaryota</taxon>
        <taxon>Metazoa</taxon>
        <taxon>Chordata</taxon>
        <taxon>Craniata</taxon>
        <taxon>Vertebrata</taxon>
        <taxon>Euteleostomi</taxon>
        <taxon>Actinopterygii</taxon>
        <taxon>Neopterygii</taxon>
        <taxon>Teleostei</taxon>
        <taxon>Neoteleostei</taxon>
        <taxon>Acanthomorphata</taxon>
        <taxon>Ovalentaria</taxon>
        <taxon>Atherinomorphae</taxon>
        <taxon>Cyprinodontiformes</taxon>
        <taxon>Poeciliidae</taxon>
        <taxon>Poeciliinae</taxon>
        <taxon>Poecilia</taxon>
    </lineage>
</organism>
<protein>
    <recommendedName>
        <fullName evidence="2">ubiquitinyl hydrolase 1</fullName>
        <ecNumber evidence="2">3.4.19.12</ecNumber>
    </recommendedName>
</protein>
<evidence type="ECO:0000256" key="4">
    <source>
        <dbReference type="ARBA" id="ARBA00022786"/>
    </source>
</evidence>
<keyword evidence="10" id="KW-1185">Reference proteome</keyword>
<dbReference type="InterPro" id="IPR050704">
    <property type="entry name" value="Peptidase_C85-like"/>
</dbReference>
<dbReference type="PANTHER" id="PTHR12419">
    <property type="entry name" value="OTU DOMAIN CONTAINING PROTEIN"/>
    <property type="match status" value="1"/>
</dbReference>
<feature type="region of interest" description="Disordered" evidence="6">
    <location>
        <begin position="350"/>
        <end position="374"/>
    </location>
</feature>
<dbReference type="Gene3D" id="3.90.70.80">
    <property type="match status" value="1"/>
</dbReference>
<evidence type="ECO:0000256" key="1">
    <source>
        <dbReference type="ARBA" id="ARBA00000707"/>
    </source>
</evidence>
<feature type="compositionally biased region" description="Pro residues" evidence="6">
    <location>
        <begin position="521"/>
        <end position="530"/>
    </location>
</feature>
<sequence>MQKGLKKYFVNMDEYLSSLGLYRKMVARDASSLFRAVSEQLYFSQNYHQKIRLDCASFMRANRCNFEPFVEGSFEKYLERLEDPKETVGQVEIKALSQLYRRCFLIYRYPGKPATIISENDFEDKVTLCCSINGHYDIIYGRSYPASAALCQSLLYELLYTQVFGVEGGELWQAMEAFRAGGRRYRNSLSVCSDVDVGYDAPEDRVHRDEAEPSAEAPPTSRLCLPYKVLKSLDGDVYRNLEFDVWQDTCKEMQKTDYMVFAGRQYFLGDKCQVRLEPKGKFYNAFIQEVGTHSTAVTVFIEELGEKHLVPLTDLKPVNPVPAWNVAAPARKGDPGEVLVLFGFCRPRVSRSASSPPSLLQEVPRPRPLTPPSSPTRFLNRQLIGPHLTYYHPGRRYYQDYENYAFRSRRSRRHLLAVSKECQFGFPAEAVEEAADLDPPMTFYQLEDAGDAVFPPLQVSSSYRVQRTAVGRPPASTPGATPACSSEDDQADVSTVEDQGEWPTFQNKSLGERAVRCRSSAPPPPPPLPRLPRRPGSRPPLTCLRLHTLRLAQVRLLSVGGAAGQPGDLIGFLSSVSMTISAATPWLVSESGEPLCTVLAPPPYSYDPNGSDLPRDCRVVQYYYNLGVQVGSAPSGLLYPDQTALPAATLLHLPFEAPPPAGYLPAAPQPPLPHPPHLPHSSYHPCVPPPAHWGALSTSGHAPRVYCPVPSPHVVGYITAPHLHHTPTHYMSPSM</sequence>
<feature type="domain" description="Tudor" evidence="7">
    <location>
        <begin position="265"/>
        <end position="325"/>
    </location>
</feature>
<keyword evidence="5" id="KW-0378">Hydrolase</keyword>
<dbReference type="Proteomes" id="UP000261480">
    <property type="component" value="Unplaced"/>
</dbReference>
<dbReference type="EC" id="3.4.19.12" evidence="2"/>
<name>A0A3B3XMM7_9TELE</name>
<accession>A0A3B3XMM7</accession>
<dbReference type="SUPFAM" id="SSF63748">
    <property type="entry name" value="Tudor/PWWP/MBT"/>
    <property type="match status" value="1"/>
</dbReference>
<feature type="region of interest" description="Disordered" evidence="6">
    <location>
        <begin position="468"/>
        <end position="539"/>
    </location>
</feature>
<comment type="catalytic activity">
    <reaction evidence="1">
        <text>Thiol-dependent hydrolysis of ester, thioester, amide, peptide and isopeptide bonds formed by the C-terminal Gly of ubiquitin (a 76-residue protein attached to proteins as an intracellular targeting signal).</text>
        <dbReference type="EC" id="3.4.19.12"/>
    </reaction>
</comment>
<dbReference type="PROSITE" id="PS50304">
    <property type="entry name" value="TUDOR"/>
    <property type="match status" value="1"/>
</dbReference>
<keyword evidence="5" id="KW-0788">Thiol protease</keyword>
<dbReference type="Ensembl" id="ENSPMET00000024821.1">
    <property type="protein sequence ID" value="ENSPMEP00000016243.1"/>
    <property type="gene ID" value="ENSPMEG00000019204.1"/>
</dbReference>
<dbReference type="PROSITE" id="PS50802">
    <property type="entry name" value="OTU"/>
    <property type="match status" value="1"/>
</dbReference>
<dbReference type="InterPro" id="IPR038765">
    <property type="entry name" value="Papain-like_cys_pep_sf"/>
</dbReference>
<dbReference type="STRING" id="48701.ENSPMEP00000016243"/>
<dbReference type="GO" id="GO:0016579">
    <property type="term" value="P:protein deubiquitination"/>
    <property type="evidence" value="ECO:0007669"/>
    <property type="project" value="TreeGrafter"/>
</dbReference>
<proteinExistence type="predicted"/>
<evidence type="ECO:0000256" key="6">
    <source>
        <dbReference type="SAM" id="MobiDB-lite"/>
    </source>
</evidence>
<evidence type="ECO:0000256" key="3">
    <source>
        <dbReference type="ARBA" id="ARBA00022670"/>
    </source>
</evidence>
<evidence type="ECO:0000313" key="9">
    <source>
        <dbReference type="Ensembl" id="ENSPMEP00000016243.1"/>
    </source>
</evidence>
<evidence type="ECO:0000259" key="7">
    <source>
        <dbReference type="PROSITE" id="PS50304"/>
    </source>
</evidence>
<dbReference type="Pfam" id="PF02338">
    <property type="entry name" value="OTU"/>
    <property type="match status" value="1"/>
</dbReference>
<evidence type="ECO:0000259" key="8">
    <source>
        <dbReference type="PROSITE" id="PS50802"/>
    </source>
</evidence>
<dbReference type="PANTHER" id="PTHR12419:SF58">
    <property type="entry name" value="UBIQUITINYL HYDROLASE 1"/>
    <property type="match status" value="1"/>
</dbReference>
<dbReference type="InterPro" id="IPR002999">
    <property type="entry name" value="Tudor"/>
</dbReference>